<keyword evidence="4 14" id="KW-0548">Nucleotidyltransferase</keyword>
<name>A0A931DC34_9MICC</name>
<accession>A0A931DC34</accession>
<dbReference type="SMART" id="SM00471">
    <property type="entry name" value="HDc"/>
    <property type="match status" value="1"/>
</dbReference>
<evidence type="ECO:0000256" key="7">
    <source>
        <dbReference type="ARBA" id="ARBA00022800"/>
    </source>
</evidence>
<dbReference type="GO" id="GO:1990817">
    <property type="term" value="F:poly(A) RNA polymerase activity"/>
    <property type="evidence" value="ECO:0007669"/>
    <property type="project" value="UniProtKB-EC"/>
</dbReference>
<reference evidence="14" key="1">
    <citation type="submission" date="2020-11" db="EMBL/GenBank/DDBJ databases">
        <title>Sequencing the genomes of 1000 actinobacteria strains.</title>
        <authorList>
            <person name="Klenk H.-P."/>
        </authorList>
    </citation>
    <scope>NUCLEOTIDE SEQUENCE</scope>
    <source>
        <strain evidence="14">DSM 26152</strain>
    </source>
</reference>
<dbReference type="GO" id="GO:0003723">
    <property type="term" value="F:RNA binding"/>
    <property type="evidence" value="ECO:0007669"/>
    <property type="project" value="UniProtKB-KW"/>
</dbReference>
<dbReference type="CDD" id="cd05398">
    <property type="entry name" value="NT_ClassII-CCAase"/>
    <property type="match status" value="1"/>
</dbReference>
<dbReference type="Pfam" id="PF01743">
    <property type="entry name" value="PolyA_pol"/>
    <property type="match status" value="1"/>
</dbReference>
<evidence type="ECO:0000256" key="2">
    <source>
        <dbReference type="ARBA" id="ARBA00022679"/>
    </source>
</evidence>
<evidence type="ECO:0000313" key="14">
    <source>
        <dbReference type="EMBL" id="MBG6084686.1"/>
    </source>
</evidence>
<proteinExistence type="predicted"/>
<evidence type="ECO:0000256" key="3">
    <source>
        <dbReference type="ARBA" id="ARBA00022694"/>
    </source>
</evidence>
<evidence type="ECO:0000256" key="5">
    <source>
        <dbReference type="ARBA" id="ARBA00022723"/>
    </source>
</evidence>
<dbReference type="InterPro" id="IPR002646">
    <property type="entry name" value="PolA_pol_head_dom"/>
</dbReference>
<keyword evidence="8" id="KW-0067">ATP-binding</keyword>
<comment type="caution">
    <text evidence="14">The sequence shown here is derived from an EMBL/GenBank/DDBJ whole genome shotgun (WGS) entry which is preliminary data.</text>
</comment>
<evidence type="ECO:0000259" key="13">
    <source>
        <dbReference type="SMART" id="SM00471"/>
    </source>
</evidence>
<keyword evidence="11" id="KW-0175">Coiled coil</keyword>
<dbReference type="GO" id="GO:0005524">
    <property type="term" value="F:ATP binding"/>
    <property type="evidence" value="ECO:0007669"/>
    <property type="project" value="UniProtKB-KW"/>
</dbReference>
<evidence type="ECO:0000256" key="12">
    <source>
        <dbReference type="SAM" id="MobiDB-lite"/>
    </source>
</evidence>
<evidence type="ECO:0000256" key="10">
    <source>
        <dbReference type="ARBA" id="ARBA00022884"/>
    </source>
</evidence>
<feature type="region of interest" description="Disordered" evidence="12">
    <location>
        <begin position="474"/>
        <end position="495"/>
    </location>
</feature>
<dbReference type="InterPro" id="IPR006675">
    <property type="entry name" value="HDIG_dom"/>
</dbReference>
<feature type="coiled-coil region" evidence="11">
    <location>
        <begin position="393"/>
        <end position="420"/>
    </location>
</feature>
<dbReference type="InterPro" id="IPR032828">
    <property type="entry name" value="PolyA_RNA-bd"/>
</dbReference>
<dbReference type="Pfam" id="PF01966">
    <property type="entry name" value="HD"/>
    <property type="match status" value="1"/>
</dbReference>
<keyword evidence="2 14" id="KW-0808">Transferase</keyword>
<evidence type="ECO:0000256" key="4">
    <source>
        <dbReference type="ARBA" id="ARBA00022695"/>
    </source>
</evidence>
<dbReference type="SUPFAM" id="SSF81891">
    <property type="entry name" value="Poly A polymerase C-terminal region-like"/>
    <property type="match status" value="1"/>
</dbReference>
<keyword evidence="7" id="KW-0692">RNA repair</keyword>
<dbReference type="PANTHER" id="PTHR47545:SF1">
    <property type="entry name" value="MULTIFUNCTIONAL CCA PROTEIN"/>
    <property type="match status" value="1"/>
</dbReference>
<evidence type="ECO:0000313" key="15">
    <source>
        <dbReference type="Proteomes" id="UP000625033"/>
    </source>
</evidence>
<dbReference type="GO" id="GO:0042245">
    <property type="term" value="P:RNA repair"/>
    <property type="evidence" value="ECO:0007669"/>
    <property type="project" value="UniProtKB-KW"/>
</dbReference>
<dbReference type="InterPro" id="IPR003607">
    <property type="entry name" value="HD/PDEase_dom"/>
</dbReference>
<evidence type="ECO:0000256" key="9">
    <source>
        <dbReference type="ARBA" id="ARBA00022842"/>
    </source>
</evidence>
<dbReference type="EMBL" id="JADOTZ010000001">
    <property type="protein sequence ID" value="MBG6084686.1"/>
    <property type="molecule type" value="Genomic_DNA"/>
</dbReference>
<dbReference type="Proteomes" id="UP000625033">
    <property type="component" value="Unassembled WGS sequence"/>
</dbReference>
<dbReference type="FunFam" id="1.10.3090.10:FF:000002">
    <property type="entry name" value="CCA tRNA nucleotidyltransferase"/>
    <property type="match status" value="1"/>
</dbReference>
<dbReference type="NCBIfam" id="TIGR02692">
    <property type="entry name" value="tRNA_CCA_actino"/>
    <property type="match status" value="1"/>
</dbReference>
<dbReference type="AlphaFoldDB" id="A0A931DC34"/>
<dbReference type="GO" id="GO:0008033">
    <property type="term" value="P:tRNA processing"/>
    <property type="evidence" value="ECO:0007669"/>
    <property type="project" value="UniProtKB-KW"/>
</dbReference>
<keyword evidence="10" id="KW-0694">RNA-binding</keyword>
<dbReference type="InterPro" id="IPR043519">
    <property type="entry name" value="NT_sf"/>
</dbReference>
<dbReference type="Gene3D" id="1.10.3090.10">
    <property type="entry name" value="cca-adding enzyme, domain 2"/>
    <property type="match status" value="1"/>
</dbReference>
<dbReference type="RefSeq" id="WP_196835959.1">
    <property type="nucleotide sequence ID" value="NZ_JADOTZ010000001.1"/>
</dbReference>
<dbReference type="InterPro" id="IPR050124">
    <property type="entry name" value="tRNA_CCA-adding_enzyme"/>
</dbReference>
<feature type="domain" description="HD/PDEase" evidence="13">
    <location>
        <begin position="254"/>
        <end position="415"/>
    </location>
</feature>
<sequence>MHQLPAPEALRQRLPSVVFDLAERFTASGFELSLVGGPVRDLFLGRISPDLDFTTSATPEQTLEVVTGYADAIWEVGRDFGTIAIRVGADTIEITTYRAESYDPASRKPVVAFGETLEDDLYRRDFSMNAMALRLPQLELVDPFGGHADLSAGVIRTPGAPSSSFSDDPLRMMRAARFASQLGMGVHDDVRAAMTDMAERITIISAERVRDETVKLICGADPRAGVDLLVETGLADQVLPEVSALRLETDEHHRHKDVYQHSLQVLQQATELETGPDGPVPGPDFVLRFAALMHDVGKPATRRFEPSGAVSFRHHDVVGSKLVKKRMRALRFDNDTTKAVARLVELHMRFYGYGDAGWSDSAVRRYVNDAGDLLERLHRLTRSDVTTRNRRKAERLAHAYDDLERRIAELAEQEELAAVRPDLDGRAIMDLLGIRPGPVVGRAYQHLLELRLDHGPMEHDAAVAALRAWWEQQPESRSSETAAAADGSTTTEEAQ</sequence>
<dbReference type="PANTHER" id="PTHR47545">
    <property type="entry name" value="MULTIFUNCTIONAL CCA PROTEIN"/>
    <property type="match status" value="1"/>
</dbReference>
<dbReference type="Gene3D" id="3.30.460.10">
    <property type="entry name" value="Beta Polymerase, domain 2"/>
    <property type="match status" value="1"/>
</dbReference>
<dbReference type="InterPro" id="IPR014065">
    <property type="entry name" value="tRNA_adenylyltransferase"/>
</dbReference>
<protein>
    <submittedName>
        <fullName evidence="14">Poly(A) polymerase</fullName>
        <ecNumber evidence="14">2.7.7.19</ecNumber>
    </submittedName>
</protein>
<gene>
    <name evidence="14" type="ORF">IW252_001453</name>
</gene>
<evidence type="ECO:0000256" key="1">
    <source>
        <dbReference type="ARBA" id="ARBA00001946"/>
    </source>
</evidence>
<keyword evidence="6" id="KW-0547">Nucleotide-binding</keyword>
<dbReference type="NCBIfam" id="TIGR00277">
    <property type="entry name" value="HDIG"/>
    <property type="match status" value="1"/>
</dbReference>
<keyword evidence="15" id="KW-1185">Reference proteome</keyword>
<evidence type="ECO:0000256" key="6">
    <source>
        <dbReference type="ARBA" id="ARBA00022741"/>
    </source>
</evidence>
<dbReference type="SUPFAM" id="SSF81301">
    <property type="entry name" value="Nucleotidyltransferase"/>
    <property type="match status" value="1"/>
</dbReference>
<dbReference type="GO" id="GO:0046872">
    <property type="term" value="F:metal ion binding"/>
    <property type="evidence" value="ECO:0007669"/>
    <property type="project" value="UniProtKB-KW"/>
</dbReference>
<keyword evidence="5" id="KW-0479">Metal-binding</keyword>
<keyword evidence="3" id="KW-0819">tRNA processing</keyword>
<evidence type="ECO:0000256" key="11">
    <source>
        <dbReference type="SAM" id="Coils"/>
    </source>
</evidence>
<keyword evidence="9" id="KW-0460">Magnesium</keyword>
<dbReference type="Pfam" id="PF12627">
    <property type="entry name" value="PolyA_pol_RNAbd"/>
    <property type="match status" value="1"/>
</dbReference>
<dbReference type="InterPro" id="IPR006674">
    <property type="entry name" value="HD_domain"/>
</dbReference>
<organism evidence="14 15">
    <name type="scientific">Zhihengliuella flava</name>
    <dbReference type="NCBI Taxonomy" id="1285193"/>
    <lineage>
        <taxon>Bacteria</taxon>
        <taxon>Bacillati</taxon>
        <taxon>Actinomycetota</taxon>
        <taxon>Actinomycetes</taxon>
        <taxon>Micrococcales</taxon>
        <taxon>Micrococcaceae</taxon>
        <taxon>Zhihengliuella</taxon>
    </lineage>
</organism>
<dbReference type="EC" id="2.7.7.19" evidence="14"/>
<dbReference type="CDD" id="cd00077">
    <property type="entry name" value="HDc"/>
    <property type="match status" value="1"/>
</dbReference>
<comment type="cofactor">
    <cofactor evidence="1">
        <name>Mg(2+)</name>
        <dbReference type="ChEBI" id="CHEBI:18420"/>
    </cofactor>
</comment>
<evidence type="ECO:0000256" key="8">
    <source>
        <dbReference type="ARBA" id="ARBA00022840"/>
    </source>
</evidence>